<keyword evidence="2" id="KW-1185">Reference proteome</keyword>
<dbReference type="Proteomes" id="UP000596660">
    <property type="component" value="Unplaced"/>
</dbReference>
<sequence length="271" mass="30670">MYPSPDETSNMDMRVSELMLDTNGMWDIDLINNTFPTDVNAAILATPLSSRRPVDTLFWSQTEDGVFFVKSCYWLARTSGRVLTEGDDGSEDAKLWRGILHLKGLQSCSILFRVVVETWRHSNLVNLFKGAPVDSFKERWSWLESKLKVKDLRTLGALMWDSWFCRNKVVFSNERLNYVLVAIGFARLVEEHCDYKKKVTCVPSVSNRRTASNAAAWLMGLRAVARDVDGRLLFSGVHCIPYTIPSIAEEPGLQQDTVSFLLEDSGSGEFI</sequence>
<dbReference type="AlphaFoldDB" id="A0A803MI84"/>
<organism evidence="1 2">
    <name type="scientific">Chenopodium quinoa</name>
    <name type="common">Quinoa</name>
    <dbReference type="NCBI Taxonomy" id="63459"/>
    <lineage>
        <taxon>Eukaryota</taxon>
        <taxon>Viridiplantae</taxon>
        <taxon>Streptophyta</taxon>
        <taxon>Embryophyta</taxon>
        <taxon>Tracheophyta</taxon>
        <taxon>Spermatophyta</taxon>
        <taxon>Magnoliopsida</taxon>
        <taxon>eudicotyledons</taxon>
        <taxon>Gunneridae</taxon>
        <taxon>Pentapetalae</taxon>
        <taxon>Caryophyllales</taxon>
        <taxon>Chenopodiaceae</taxon>
        <taxon>Chenopodioideae</taxon>
        <taxon>Atripliceae</taxon>
        <taxon>Chenopodium</taxon>
    </lineage>
</organism>
<dbReference type="EnsemblPlants" id="AUR62029832-RA">
    <property type="protein sequence ID" value="AUR62029832-RA:cds"/>
    <property type="gene ID" value="AUR62029832"/>
</dbReference>
<dbReference type="Gramene" id="AUR62029832-RA">
    <property type="protein sequence ID" value="AUR62029832-RA:cds"/>
    <property type="gene ID" value="AUR62029832"/>
</dbReference>
<proteinExistence type="predicted"/>
<name>A0A803MI84_CHEQI</name>
<evidence type="ECO:0000313" key="2">
    <source>
        <dbReference type="Proteomes" id="UP000596660"/>
    </source>
</evidence>
<protein>
    <submittedName>
        <fullName evidence="1">Uncharacterized protein</fullName>
    </submittedName>
</protein>
<reference evidence="1" key="2">
    <citation type="submission" date="2021-03" db="UniProtKB">
        <authorList>
            <consortium name="EnsemblPlants"/>
        </authorList>
    </citation>
    <scope>IDENTIFICATION</scope>
</reference>
<evidence type="ECO:0000313" key="1">
    <source>
        <dbReference type="EnsemblPlants" id="AUR62029832-RA:cds"/>
    </source>
</evidence>
<reference evidence="1" key="1">
    <citation type="journal article" date="2017" name="Nature">
        <title>The genome of Chenopodium quinoa.</title>
        <authorList>
            <person name="Jarvis D.E."/>
            <person name="Ho Y.S."/>
            <person name="Lightfoot D.J."/>
            <person name="Schmoeckel S.M."/>
            <person name="Li B."/>
            <person name="Borm T.J.A."/>
            <person name="Ohyanagi H."/>
            <person name="Mineta K."/>
            <person name="Michell C.T."/>
            <person name="Saber N."/>
            <person name="Kharbatia N.M."/>
            <person name="Rupper R.R."/>
            <person name="Sharp A.R."/>
            <person name="Dally N."/>
            <person name="Boughton B.A."/>
            <person name="Woo Y.H."/>
            <person name="Gao G."/>
            <person name="Schijlen E.G.W.M."/>
            <person name="Guo X."/>
            <person name="Momin A.A."/>
            <person name="Negrao S."/>
            <person name="Al-Babili S."/>
            <person name="Gehring C."/>
            <person name="Roessner U."/>
            <person name="Jung C."/>
            <person name="Murphy K."/>
            <person name="Arold S.T."/>
            <person name="Gojobori T."/>
            <person name="van der Linden C.G."/>
            <person name="van Loo E.N."/>
            <person name="Jellen E.N."/>
            <person name="Maughan P.J."/>
            <person name="Tester M."/>
        </authorList>
    </citation>
    <scope>NUCLEOTIDE SEQUENCE [LARGE SCALE GENOMIC DNA]</scope>
    <source>
        <strain evidence="1">cv. PI 614886</strain>
    </source>
</reference>
<accession>A0A803MI84</accession>